<dbReference type="PROSITE" id="PS00061">
    <property type="entry name" value="ADH_SHORT"/>
    <property type="match status" value="1"/>
</dbReference>
<dbReference type="PRINTS" id="PR00080">
    <property type="entry name" value="SDRFAMILY"/>
</dbReference>
<protein>
    <submittedName>
        <fullName evidence="4">Short-chain dehydrogenase</fullName>
    </submittedName>
</protein>
<reference evidence="5" key="1">
    <citation type="submission" date="2016-10" db="EMBL/GenBank/DDBJ databases">
        <authorList>
            <person name="Varghese N."/>
            <person name="Submissions S."/>
        </authorList>
    </citation>
    <scope>NUCLEOTIDE SEQUENCE [LARGE SCALE GENOMIC DNA]</scope>
    <source>
        <strain evidence="5">XJ109</strain>
    </source>
</reference>
<evidence type="ECO:0000256" key="1">
    <source>
        <dbReference type="ARBA" id="ARBA00006484"/>
    </source>
</evidence>
<evidence type="ECO:0000313" key="5">
    <source>
        <dbReference type="Proteomes" id="UP000199149"/>
    </source>
</evidence>
<keyword evidence="2" id="KW-0560">Oxidoreductase</keyword>
<dbReference type="PRINTS" id="PR00081">
    <property type="entry name" value="GDHRDH"/>
</dbReference>
<dbReference type="InterPro" id="IPR036291">
    <property type="entry name" value="NAD(P)-bd_dom_sf"/>
</dbReference>
<dbReference type="Gene3D" id="3.40.50.720">
    <property type="entry name" value="NAD(P)-binding Rossmann-like Domain"/>
    <property type="match status" value="1"/>
</dbReference>
<dbReference type="AlphaFoldDB" id="A0A1I4UDL9"/>
<organism evidence="4 5">
    <name type="scientific">Algoriella xinjiangensis</name>
    <dbReference type="NCBI Taxonomy" id="684065"/>
    <lineage>
        <taxon>Bacteria</taxon>
        <taxon>Pseudomonadati</taxon>
        <taxon>Bacteroidota</taxon>
        <taxon>Flavobacteriia</taxon>
        <taxon>Flavobacteriales</taxon>
        <taxon>Weeksellaceae</taxon>
        <taxon>Algoriella</taxon>
    </lineage>
</organism>
<evidence type="ECO:0000256" key="3">
    <source>
        <dbReference type="RuleBase" id="RU000363"/>
    </source>
</evidence>
<evidence type="ECO:0000313" key="4">
    <source>
        <dbReference type="EMBL" id="SFM86941.1"/>
    </source>
</evidence>
<dbReference type="RefSeq" id="WP_092906826.1">
    <property type="nucleotide sequence ID" value="NZ_FOUZ01000003.1"/>
</dbReference>
<dbReference type="STRING" id="684065.SAMN05421738_103193"/>
<dbReference type="PANTHER" id="PTHR44196:SF1">
    <property type="entry name" value="DEHYDROGENASE_REDUCTASE SDR FAMILY MEMBER 7B"/>
    <property type="match status" value="1"/>
</dbReference>
<evidence type="ECO:0000256" key="2">
    <source>
        <dbReference type="ARBA" id="ARBA00023002"/>
    </source>
</evidence>
<accession>A0A1I4UDL9</accession>
<dbReference type="NCBIfam" id="NF004825">
    <property type="entry name" value="PRK06181.1"/>
    <property type="match status" value="1"/>
</dbReference>
<dbReference type="SUPFAM" id="SSF51735">
    <property type="entry name" value="NAD(P)-binding Rossmann-fold domains"/>
    <property type="match status" value="1"/>
</dbReference>
<proteinExistence type="inferred from homology"/>
<dbReference type="GO" id="GO:0016491">
    <property type="term" value="F:oxidoreductase activity"/>
    <property type="evidence" value="ECO:0007669"/>
    <property type="project" value="UniProtKB-KW"/>
</dbReference>
<dbReference type="EMBL" id="FOUZ01000003">
    <property type="protein sequence ID" value="SFM86941.1"/>
    <property type="molecule type" value="Genomic_DNA"/>
</dbReference>
<keyword evidence="5" id="KW-1185">Reference proteome</keyword>
<dbReference type="PANTHER" id="PTHR44196">
    <property type="entry name" value="DEHYDROGENASE/REDUCTASE SDR FAMILY MEMBER 7B"/>
    <property type="match status" value="1"/>
</dbReference>
<dbReference type="Proteomes" id="UP000199149">
    <property type="component" value="Unassembled WGS sequence"/>
</dbReference>
<dbReference type="OrthoDB" id="822355at2"/>
<sequence>MQNKVVWITGASSGIGEALAYKFSKEKYNVIISSRNEIALQKVKEQCVFSENIKILPLDLEDLDSLNNKANEAWELFGKIDILINNGGISQRSLALETNLETEQRIMRIDFWGTVVLSKSILPKMIANNGGQIVTVTSLVGKFGTKFRSSYSAAKHALHGYFDSLRSEVWDKNISVTIVCPGFINTNVSINALVGNGKNQGTMDDAQVKGMHVDVFAEKMYNAISSKKEEVYIGGKEIYGVYIKRFFPRLFSKMMRKQKVT</sequence>
<dbReference type="InterPro" id="IPR002347">
    <property type="entry name" value="SDR_fam"/>
</dbReference>
<dbReference type="GO" id="GO:0016020">
    <property type="term" value="C:membrane"/>
    <property type="evidence" value="ECO:0007669"/>
    <property type="project" value="TreeGrafter"/>
</dbReference>
<name>A0A1I4UDL9_9FLAO</name>
<comment type="similarity">
    <text evidence="1 3">Belongs to the short-chain dehydrogenases/reductases (SDR) family.</text>
</comment>
<gene>
    <name evidence="4" type="ORF">SAMN05421738_103193</name>
</gene>
<dbReference type="Pfam" id="PF00106">
    <property type="entry name" value="adh_short"/>
    <property type="match status" value="1"/>
</dbReference>
<dbReference type="InterPro" id="IPR020904">
    <property type="entry name" value="Sc_DH/Rdtase_CS"/>
</dbReference>